<accession>A0AAX2F2Y9</accession>
<evidence type="ECO:0008006" key="3">
    <source>
        <dbReference type="Google" id="ProtNLM"/>
    </source>
</evidence>
<dbReference type="AlphaFoldDB" id="A0AAX2F2Y9"/>
<evidence type="ECO:0000313" key="2">
    <source>
        <dbReference type="Proteomes" id="UP000184105"/>
    </source>
</evidence>
<gene>
    <name evidence="1" type="ORF">SAMN05444364_10829</name>
</gene>
<comment type="caution">
    <text evidence="1">The sequence shown here is derived from an EMBL/GenBank/DDBJ whole genome shotgun (WGS) entry which is preliminary data.</text>
</comment>
<reference evidence="1 2" key="1">
    <citation type="submission" date="2016-11" db="EMBL/GenBank/DDBJ databases">
        <authorList>
            <person name="Varghese N."/>
            <person name="Submissions S."/>
        </authorList>
    </citation>
    <scope>NUCLEOTIDE SEQUENCE [LARGE SCALE GENOMIC DNA]</scope>
    <source>
        <strain evidence="1 2">DSM 22613</strain>
    </source>
</reference>
<dbReference type="Proteomes" id="UP000184105">
    <property type="component" value="Unassembled WGS sequence"/>
</dbReference>
<name>A0AAX2F2Y9_9BACT</name>
<organism evidence="1 2">
    <name type="scientific">Prevotella scopos JCM 17725</name>
    <dbReference type="NCBI Taxonomy" id="1236518"/>
    <lineage>
        <taxon>Bacteria</taxon>
        <taxon>Pseudomonadati</taxon>
        <taxon>Bacteroidota</taxon>
        <taxon>Bacteroidia</taxon>
        <taxon>Bacteroidales</taxon>
        <taxon>Prevotellaceae</taxon>
        <taxon>Prevotella</taxon>
    </lineage>
</organism>
<dbReference type="RefSeq" id="WP_025839127.1">
    <property type="nucleotide sequence ID" value="NZ_BAKP01000033.1"/>
</dbReference>
<sequence length="222" mass="25472">MNEKDELRQRTKKKRLRITFPDGKVICCKSSLSTMIATFIEIGSDKFPLIDMTMCHLPLLSKTIYPKYEEWMKPVCDGWYVNTQSDADTRYMQLRSISNQLSLGLVVEVGADFDVHTDSDTSKRKRNSDRLQVTFPDGETIGKGNATETYLEAIKKMGINDIVRKHIPWGKSELITSTQQTKYQVQIDEQRWLTTPTTTKEKVKVLRIVSAMLRIKIEVSCG</sequence>
<evidence type="ECO:0000313" key="1">
    <source>
        <dbReference type="EMBL" id="SHF75302.1"/>
    </source>
</evidence>
<keyword evidence="2" id="KW-1185">Reference proteome</keyword>
<proteinExistence type="predicted"/>
<dbReference type="EMBL" id="FQWA01000008">
    <property type="protein sequence ID" value="SHF75302.1"/>
    <property type="molecule type" value="Genomic_DNA"/>
</dbReference>
<protein>
    <recommendedName>
        <fullName evidence="3">Phage tail protein</fullName>
    </recommendedName>
</protein>